<dbReference type="GO" id="GO:0019901">
    <property type="term" value="F:protein kinase binding"/>
    <property type="evidence" value="ECO:0007669"/>
    <property type="project" value="InterPro"/>
</dbReference>
<evidence type="ECO:0000256" key="2">
    <source>
        <dbReference type="ARBA" id="ARBA00040808"/>
    </source>
</evidence>
<comment type="similarity">
    <text evidence="1">Belongs to the CNPPD1 family.</text>
</comment>
<keyword evidence="3" id="KW-1133">Transmembrane helix</keyword>
<protein>
    <recommendedName>
        <fullName evidence="2">Protein CNPPD1</fullName>
    </recommendedName>
</protein>
<evidence type="ECO:0000256" key="1">
    <source>
        <dbReference type="ARBA" id="ARBA00038508"/>
    </source>
</evidence>
<dbReference type="GO" id="GO:0016538">
    <property type="term" value="F:cyclin-dependent protein serine/threonine kinase regulator activity"/>
    <property type="evidence" value="ECO:0007669"/>
    <property type="project" value="TreeGrafter"/>
</dbReference>
<dbReference type="PANTHER" id="PTHR15615">
    <property type="match status" value="1"/>
</dbReference>
<evidence type="ECO:0000313" key="4">
    <source>
        <dbReference type="EMBL" id="VDN25264.1"/>
    </source>
</evidence>
<dbReference type="InterPro" id="IPR013922">
    <property type="entry name" value="Cyclin_PHO80-like"/>
</dbReference>
<keyword evidence="3" id="KW-0812">Transmembrane</keyword>
<keyword evidence="3" id="KW-0472">Membrane</keyword>
<dbReference type="GO" id="GO:0000307">
    <property type="term" value="C:cyclin-dependent protein kinase holoenzyme complex"/>
    <property type="evidence" value="ECO:0007669"/>
    <property type="project" value="TreeGrafter"/>
</dbReference>
<dbReference type="Gene3D" id="1.10.472.10">
    <property type="entry name" value="Cyclin-like"/>
    <property type="match status" value="1"/>
</dbReference>
<reference evidence="4 5" key="2">
    <citation type="submission" date="2018-11" db="EMBL/GenBank/DDBJ databases">
        <authorList>
            <consortium name="Pathogen Informatics"/>
        </authorList>
    </citation>
    <scope>NUCLEOTIDE SEQUENCE [LARGE SCALE GENOMIC DNA]</scope>
</reference>
<reference evidence="6" key="1">
    <citation type="submission" date="2016-06" db="UniProtKB">
        <authorList>
            <consortium name="WormBaseParasite"/>
        </authorList>
    </citation>
    <scope>IDENTIFICATION</scope>
</reference>
<name>A0A183E260_9BILA</name>
<dbReference type="CDD" id="cd20557">
    <property type="entry name" value="CYCLIN_ScPCL1-like"/>
    <property type="match status" value="1"/>
</dbReference>
<evidence type="ECO:0000313" key="6">
    <source>
        <dbReference type="WBParaSite" id="GPUH_0001507101-mRNA-1"/>
    </source>
</evidence>
<organism evidence="6">
    <name type="scientific">Gongylonema pulchrum</name>
    <dbReference type="NCBI Taxonomy" id="637853"/>
    <lineage>
        <taxon>Eukaryota</taxon>
        <taxon>Metazoa</taxon>
        <taxon>Ecdysozoa</taxon>
        <taxon>Nematoda</taxon>
        <taxon>Chromadorea</taxon>
        <taxon>Rhabditida</taxon>
        <taxon>Spirurina</taxon>
        <taxon>Spiruromorpha</taxon>
        <taxon>Spiruroidea</taxon>
        <taxon>Gongylonematidae</taxon>
        <taxon>Gongylonema</taxon>
    </lineage>
</organism>
<feature type="transmembrane region" description="Helical" evidence="3">
    <location>
        <begin position="124"/>
        <end position="148"/>
    </location>
</feature>
<keyword evidence="5" id="KW-1185">Reference proteome</keyword>
<accession>A0A183E260</accession>
<dbReference type="PANTHER" id="PTHR15615:SF108">
    <property type="entry name" value="PROTEIN CNPPD1"/>
    <property type="match status" value="1"/>
</dbReference>
<dbReference type="AlphaFoldDB" id="A0A183E260"/>
<sequence length="171" mass="19679">MRVTNNSFFETADPSELYLSALVIAGKYLHDEGQSDFVYNDEWANSARISLKRLNLLELNVLDALQWDIYVNNEEFMRLVEYVETWVAKDSLVKRGFSTYNEMAVLGSNIDFMESCIKPLLSSLVALIVVYLAAVSSLLMAQHMVVLLDNHRKYFHFMLLRCPASVKLVWN</sequence>
<dbReference type="Proteomes" id="UP000271098">
    <property type="component" value="Unassembled WGS sequence"/>
</dbReference>
<proteinExistence type="inferred from homology"/>
<evidence type="ECO:0000256" key="3">
    <source>
        <dbReference type="SAM" id="Phobius"/>
    </source>
</evidence>
<gene>
    <name evidence="4" type="ORF">GPUH_LOCUS15051</name>
</gene>
<dbReference type="WBParaSite" id="GPUH_0001507101-mRNA-1">
    <property type="protein sequence ID" value="GPUH_0001507101-mRNA-1"/>
    <property type="gene ID" value="GPUH_0001507101"/>
</dbReference>
<dbReference type="GO" id="GO:0005634">
    <property type="term" value="C:nucleus"/>
    <property type="evidence" value="ECO:0007669"/>
    <property type="project" value="TreeGrafter"/>
</dbReference>
<dbReference type="OrthoDB" id="244495at2759"/>
<dbReference type="EMBL" id="UYRT01081970">
    <property type="protein sequence ID" value="VDN25264.1"/>
    <property type="molecule type" value="Genomic_DNA"/>
</dbReference>
<evidence type="ECO:0000313" key="5">
    <source>
        <dbReference type="Proteomes" id="UP000271098"/>
    </source>
</evidence>